<evidence type="ECO:0000259" key="2">
    <source>
        <dbReference type="Pfam" id="PF09423"/>
    </source>
</evidence>
<dbReference type="Gene3D" id="3.60.21.70">
    <property type="entry name" value="PhoD-like phosphatase"/>
    <property type="match status" value="2"/>
</dbReference>
<evidence type="ECO:0000313" key="5">
    <source>
        <dbReference type="Proteomes" id="UP000575985"/>
    </source>
</evidence>
<feature type="domain" description="PhoD-like phosphatase metallophosphatase" evidence="2">
    <location>
        <begin position="184"/>
        <end position="303"/>
    </location>
</feature>
<feature type="compositionally biased region" description="Gly residues" evidence="1">
    <location>
        <begin position="377"/>
        <end position="388"/>
    </location>
</feature>
<evidence type="ECO:0000259" key="3">
    <source>
        <dbReference type="Pfam" id="PF25077"/>
    </source>
</evidence>
<proteinExistence type="predicted"/>
<dbReference type="PANTHER" id="PTHR37031">
    <property type="entry name" value="METALLOPHOSPHATASE BINDING DOMAIN PROTEIN"/>
    <property type="match status" value="1"/>
</dbReference>
<evidence type="ECO:0008006" key="6">
    <source>
        <dbReference type="Google" id="ProtNLM"/>
    </source>
</evidence>
<feature type="region of interest" description="Disordered" evidence="1">
    <location>
        <begin position="148"/>
        <end position="167"/>
    </location>
</feature>
<protein>
    <recommendedName>
        <fullName evidence="6">PhoD-like phosphatase metallophosphatase domain-containing protein</fullName>
    </recommendedName>
</protein>
<dbReference type="EMBL" id="JACCFO010000001">
    <property type="protein sequence ID" value="NYI93763.1"/>
    <property type="molecule type" value="Genomic_DNA"/>
</dbReference>
<feature type="domain" description="DUF7800" evidence="3">
    <location>
        <begin position="3"/>
        <end position="84"/>
    </location>
</feature>
<dbReference type="Pfam" id="PF25077">
    <property type="entry name" value="DUF7800"/>
    <property type="match status" value="1"/>
</dbReference>
<feature type="compositionally biased region" description="Low complexity" evidence="1">
    <location>
        <begin position="655"/>
        <end position="688"/>
    </location>
</feature>
<dbReference type="AlphaFoldDB" id="A0A853BEI2"/>
<dbReference type="Proteomes" id="UP000575985">
    <property type="component" value="Unassembled WGS sequence"/>
</dbReference>
<dbReference type="InterPro" id="IPR056702">
    <property type="entry name" value="DUF7800"/>
</dbReference>
<organism evidence="4 5">
    <name type="scientific">Streptomonospora nanhaiensis</name>
    <dbReference type="NCBI Taxonomy" id="1323731"/>
    <lineage>
        <taxon>Bacteria</taxon>
        <taxon>Bacillati</taxon>
        <taxon>Actinomycetota</taxon>
        <taxon>Actinomycetes</taxon>
        <taxon>Streptosporangiales</taxon>
        <taxon>Nocardiopsidaceae</taxon>
        <taxon>Streptomonospora</taxon>
    </lineage>
</organism>
<feature type="compositionally biased region" description="Low complexity" evidence="1">
    <location>
        <begin position="605"/>
        <end position="617"/>
    </location>
</feature>
<feature type="compositionally biased region" description="Low complexity" evidence="1">
    <location>
        <begin position="529"/>
        <end position="552"/>
    </location>
</feature>
<keyword evidence="5" id="KW-1185">Reference proteome</keyword>
<feature type="compositionally biased region" description="Basic and acidic residues" evidence="1">
    <location>
        <begin position="456"/>
        <end position="469"/>
    </location>
</feature>
<accession>A0A853BEI2</accession>
<evidence type="ECO:0000313" key="4">
    <source>
        <dbReference type="EMBL" id="NYI93763.1"/>
    </source>
</evidence>
<dbReference type="Pfam" id="PF09423">
    <property type="entry name" value="PhoD"/>
    <property type="match status" value="1"/>
</dbReference>
<feature type="compositionally biased region" description="Low complexity" evidence="1">
    <location>
        <begin position="479"/>
        <end position="516"/>
    </location>
</feature>
<feature type="compositionally biased region" description="Pro residues" evidence="1">
    <location>
        <begin position="618"/>
        <end position="630"/>
    </location>
</feature>
<gene>
    <name evidence="4" type="ORF">HNR12_000040</name>
</gene>
<reference evidence="4 5" key="1">
    <citation type="submission" date="2020-07" db="EMBL/GenBank/DDBJ databases">
        <title>Sequencing the genomes of 1000 actinobacteria strains.</title>
        <authorList>
            <person name="Klenk H.-P."/>
        </authorList>
    </citation>
    <scope>NUCLEOTIDE SEQUENCE [LARGE SCALE GENOMIC DNA]</scope>
    <source>
        <strain evidence="4 5">DSM 45927</strain>
    </source>
</reference>
<feature type="compositionally biased region" description="Low complexity" evidence="1">
    <location>
        <begin position="341"/>
        <end position="369"/>
    </location>
</feature>
<dbReference type="InterPro" id="IPR018946">
    <property type="entry name" value="PhoD-like_MPP"/>
</dbReference>
<feature type="region of interest" description="Disordered" evidence="1">
    <location>
        <begin position="341"/>
        <end position="688"/>
    </location>
</feature>
<feature type="compositionally biased region" description="Pro residues" evidence="1">
    <location>
        <begin position="554"/>
        <end position="566"/>
    </location>
</feature>
<feature type="compositionally biased region" description="Basic and acidic residues" evidence="1">
    <location>
        <begin position="957"/>
        <end position="971"/>
    </location>
</feature>
<sequence length="971" mass="100864">MATGLRLGPMLRHVTDTTATIWVETDAPCRVTVAAGEHTAHARTFTVHGHHYALCDLRGLPRGAALPYTVRLDGEVVWPLARTDRATAPGAAHPPSLVTTLDPGSPTRMLFGSCHTPTDHSKRAVLRYGVDMLRAYALRLAAARRAAAGPSAAADSPGTARGRAAQSMERTVRGAMTAQAPGDEEAEPSLLLLIGDQVYADELQPEMKDYLRRRRADARVRDTGPTPPDGEVVSFEEYAELYRQAWSDPDIRWLLSTVPTLMLFDDHDIRDDWNTSGAWRRKMAGNPWWQRRITAGLGAYWIYQHLGNLSPELRAADPVLRQVLQSGGAAAVESAPGAAAVAGAPVDGRPSGAEGTAAAAAPVSSEVPGTRVDDASGAGGARGEGGGSESRTGGTDDADAARRAAADAAGPDSDSDDQPTALIPHLADEPDSPPADSGGGAESADDEPTALVPPLPHERDTGDTGERVETAPGSPDEQAAPSAAPGPDTASPDAPDTPDVPAADDGAAGAVPPTAALPRLPEGEDGAEIVEPQEAPEEPAAGAPAADGAAEPGPGGPVPPAAPLPQVPGGVGAPPAAEGGDDAPTALLPHLPEAPGAGDAEEPLGGVPAGAVAAPDDPTAPVPQVAPAPGAPTSGGDARAEERVADDGGAGVQEAVPADRPASAAPAPAPEGARAAQSPAAAPAGGDAAPVVDDFAWRAHREPDSYRWSFRFDIGRNRLLMVDTRCGRVVEDDTDRSMLDPRSAAWLDDQLTGDVDHLVIASTLPFLLPKGVHHLEAWNEAVCAGAWGSALRGPGETLRQGVDLEHWAAFQNSFRSITDSVLRVAAGERGAPPASVLFLGGDVHFSYLARARTPDGDRPGGTRIAQLVCSPTCNWMPPMLRRMTWLSVRGITGVIGGWMARAAGVRPPAVDWRLDGGPWYDNSLATLSLDGRRAEVVWSHSPIVKATVKRLTPNESPRPKVRELARHRLTD</sequence>
<feature type="region of interest" description="Disordered" evidence="1">
    <location>
        <begin position="952"/>
        <end position="971"/>
    </location>
</feature>
<name>A0A853BEI2_9ACTN</name>
<feature type="compositionally biased region" description="Low complexity" evidence="1">
    <location>
        <begin position="573"/>
        <end position="584"/>
    </location>
</feature>
<evidence type="ECO:0000256" key="1">
    <source>
        <dbReference type="SAM" id="MobiDB-lite"/>
    </source>
</evidence>
<comment type="caution">
    <text evidence="4">The sequence shown here is derived from an EMBL/GenBank/DDBJ whole genome shotgun (WGS) entry which is preliminary data.</text>
</comment>
<dbReference type="PANTHER" id="PTHR37031:SF2">
    <property type="entry name" value="PHOD-LIKE PHOSPHATASE METALLOPHOSPHATASE DOMAIN-CONTAINING PROTEIN"/>
    <property type="match status" value="1"/>
</dbReference>
<dbReference type="InterPro" id="IPR038607">
    <property type="entry name" value="PhoD-like_sf"/>
</dbReference>